<dbReference type="EMBL" id="BQXO01000001">
    <property type="protein sequence ID" value="GKT04718.1"/>
    <property type="molecule type" value="Genomic_DNA"/>
</dbReference>
<comment type="caution">
    <text evidence="1">The sequence shown here is derived from an EMBL/GenBank/DDBJ whole genome shotgun (WGS) entry which is preliminary data.</text>
</comment>
<dbReference type="InterPro" id="IPR010982">
    <property type="entry name" value="Lambda_DNA-bd_dom_sf"/>
</dbReference>
<gene>
    <name evidence="1" type="ORF">JCM31185_00070</name>
</gene>
<dbReference type="SUPFAM" id="SSF47413">
    <property type="entry name" value="lambda repressor-like DNA-binding domains"/>
    <property type="match status" value="1"/>
</dbReference>
<dbReference type="CDD" id="cd00093">
    <property type="entry name" value="HTH_XRE"/>
    <property type="match status" value="1"/>
</dbReference>
<evidence type="ECO:0000313" key="2">
    <source>
        <dbReference type="Proteomes" id="UP001628078"/>
    </source>
</evidence>
<evidence type="ECO:0000313" key="1">
    <source>
        <dbReference type="EMBL" id="GKT04718.1"/>
    </source>
</evidence>
<dbReference type="InterPro" id="IPR001387">
    <property type="entry name" value="Cro/C1-type_HTH"/>
</dbReference>
<proteinExistence type="predicted"/>
<sequence length="79" mass="9178">MSIGVSKEDLRVKYLLPKNKLRGARNAQRLTTAFVGALIGLSRRQYELKENGKYPFNDYEMLILSEYFEIPVGTLFFEE</sequence>
<keyword evidence="2" id="KW-1185">Reference proteome</keyword>
<reference evidence="1 2" key="1">
    <citation type="submission" date="2022-03" db="EMBL/GenBank/DDBJ databases">
        <title>Draft genome sequence of Furfurilactobacillus curtus JCM 31185.</title>
        <authorList>
            <person name="Suzuki S."/>
            <person name="Endo A."/>
            <person name="Kajikawa A."/>
        </authorList>
    </citation>
    <scope>NUCLEOTIDE SEQUENCE [LARGE SCALE GENOMIC DNA]</scope>
    <source>
        <strain evidence="1 2">JCM 31185</strain>
    </source>
</reference>
<protein>
    <recommendedName>
        <fullName evidence="3">XRE family transcriptional regulator</fullName>
    </recommendedName>
</protein>
<accession>A0ABQ5JQC8</accession>
<organism evidence="1 2">
    <name type="scientific">Furfurilactobacillus curtus</name>
    <dbReference type="NCBI Taxonomy" id="1746200"/>
    <lineage>
        <taxon>Bacteria</taxon>
        <taxon>Bacillati</taxon>
        <taxon>Bacillota</taxon>
        <taxon>Bacilli</taxon>
        <taxon>Lactobacillales</taxon>
        <taxon>Lactobacillaceae</taxon>
        <taxon>Furfurilactobacillus</taxon>
    </lineage>
</organism>
<dbReference type="Gene3D" id="1.10.260.40">
    <property type="entry name" value="lambda repressor-like DNA-binding domains"/>
    <property type="match status" value="1"/>
</dbReference>
<evidence type="ECO:0008006" key="3">
    <source>
        <dbReference type="Google" id="ProtNLM"/>
    </source>
</evidence>
<dbReference type="RefSeq" id="WP_407881904.1">
    <property type="nucleotide sequence ID" value="NZ_BQXO01000001.1"/>
</dbReference>
<dbReference type="Proteomes" id="UP001628078">
    <property type="component" value="Unassembled WGS sequence"/>
</dbReference>
<name>A0ABQ5JQC8_9LACO</name>